<evidence type="ECO:0000313" key="3">
    <source>
        <dbReference type="EMBL" id="VFK38458.1"/>
    </source>
</evidence>
<reference evidence="4" key="1">
    <citation type="submission" date="2019-02" db="EMBL/GenBank/DDBJ databases">
        <authorList>
            <person name="Gruber-Vodicka R. H."/>
            <person name="Seah K. B. B."/>
        </authorList>
    </citation>
    <scope>NUCLEOTIDE SEQUENCE</scope>
    <source>
        <strain evidence="5">BECK_S127</strain>
        <strain evidence="4">BECK_S1320</strain>
        <strain evidence="3">BECK_S1321</strain>
    </source>
</reference>
<dbReference type="Gene3D" id="3.90.650.10">
    <property type="entry name" value="PurM-like C-terminal domain"/>
    <property type="match status" value="1"/>
</dbReference>
<feature type="domain" description="PurM-like N-terminal" evidence="2">
    <location>
        <begin position="37"/>
        <end position="146"/>
    </location>
</feature>
<protein>
    <submittedName>
        <fullName evidence="4">Thiamine-phosphate kinase</fullName>
    </submittedName>
</protein>
<dbReference type="InterPro" id="IPR036676">
    <property type="entry name" value="PurM-like_C_sf"/>
</dbReference>
<dbReference type="PANTHER" id="PTHR30270:SF0">
    <property type="entry name" value="THIAMINE-MONOPHOSPHATE KINASE"/>
    <property type="match status" value="1"/>
</dbReference>
<dbReference type="EMBL" id="CAADHB010000135">
    <property type="protein sequence ID" value="VFK80635.1"/>
    <property type="molecule type" value="Genomic_DNA"/>
</dbReference>
<dbReference type="SUPFAM" id="SSF56042">
    <property type="entry name" value="PurM C-terminal domain-like"/>
    <property type="match status" value="1"/>
</dbReference>
<dbReference type="Gene3D" id="3.30.1330.10">
    <property type="entry name" value="PurM-like, N-terminal domain"/>
    <property type="match status" value="1"/>
</dbReference>
<dbReference type="EMBL" id="CAADFR010000024">
    <property type="protein sequence ID" value="VFK38458.1"/>
    <property type="molecule type" value="Genomic_DNA"/>
</dbReference>
<keyword evidence="4" id="KW-0418">Kinase</keyword>
<keyword evidence="1" id="KW-0784">Thiamine biosynthesis</keyword>
<evidence type="ECO:0000256" key="1">
    <source>
        <dbReference type="ARBA" id="ARBA00022977"/>
    </source>
</evidence>
<evidence type="ECO:0000259" key="2">
    <source>
        <dbReference type="Pfam" id="PF00586"/>
    </source>
</evidence>
<evidence type="ECO:0000313" key="5">
    <source>
        <dbReference type="EMBL" id="VFK80635.1"/>
    </source>
</evidence>
<dbReference type="InterPro" id="IPR016188">
    <property type="entry name" value="PurM-like_N"/>
</dbReference>
<dbReference type="GO" id="GO:0009228">
    <property type="term" value="P:thiamine biosynthetic process"/>
    <property type="evidence" value="ECO:0007669"/>
    <property type="project" value="UniProtKB-KW"/>
</dbReference>
<dbReference type="Pfam" id="PF00586">
    <property type="entry name" value="AIRS"/>
    <property type="match status" value="1"/>
</dbReference>
<dbReference type="InterPro" id="IPR036921">
    <property type="entry name" value="PurM-like_N_sf"/>
</dbReference>
<proteinExistence type="predicted"/>
<dbReference type="EMBL" id="CAADFU010000026">
    <property type="protein sequence ID" value="VFK43461.1"/>
    <property type="molecule type" value="Genomic_DNA"/>
</dbReference>
<organism evidence="4">
    <name type="scientific">Candidatus Kentrum sp. SD</name>
    <dbReference type="NCBI Taxonomy" id="2126332"/>
    <lineage>
        <taxon>Bacteria</taxon>
        <taxon>Pseudomonadati</taxon>
        <taxon>Pseudomonadota</taxon>
        <taxon>Gammaproteobacteria</taxon>
        <taxon>Candidatus Kentrum</taxon>
    </lineage>
</organism>
<dbReference type="SUPFAM" id="SSF55326">
    <property type="entry name" value="PurM N-terminal domain-like"/>
    <property type="match status" value="1"/>
</dbReference>
<keyword evidence="4" id="KW-0808">Transferase</keyword>
<dbReference type="GO" id="GO:0009030">
    <property type="term" value="F:thiamine-phosphate kinase activity"/>
    <property type="evidence" value="ECO:0007669"/>
    <property type="project" value="InterPro"/>
</dbReference>
<sequence length="355" mass="38823">MEIQYTNARKISDFGEIRLLSEILLEDVVGKKNDKNDDCAHLYVFGERLLWSIDPCPTPVAHWFGLDSPEVWGCYTATINLSDIAASGGTPIGMLVSLEMPDDTPVSFLKDFQFGLISTLRAAGANLLGGNVKSANKFCATGTIIGYGGEKDITRSLSCSNGTVYLVGDTGDFWTAVVGNCFGWGGLSAGNQIKLNKALCFPNAQTEAGQILGKLPFELACMDCSDGPANALYQIARINSLDINISIKTDWQLKPEYIRLLNENNISMENACYQFGDWQLLCVIPSRECNSFEKALDKFTVTKIGSATQGSGSVSHEDGRCLMESSLNQNFSDGYNSINSIEELISRFMRTPVFR</sequence>
<dbReference type="InterPro" id="IPR006283">
    <property type="entry name" value="ThiL-like"/>
</dbReference>
<evidence type="ECO:0000313" key="4">
    <source>
        <dbReference type="EMBL" id="VFK43461.1"/>
    </source>
</evidence>
<gene>
    <name evidence="5" type="ORF">BECKSD772D_GA0070982_11353</name>
    <name evidence="4" type="ORF">BECKSD772E_GA0070983_10263</name>
    <name evidence="3" type="ORF">BECKSD772F_GA0070984_102433</name>
</gene>
<dbReference type="PANTHER" id="PTHR30270">
    <property type="entry name" value="THIAMINE-MONOPHOSPHATE KINASE"/>
    <property type="match status" value="1"/>
</dbReference>
<name>A0A450YPH1_9GAMM</name>
<accession>A0A450YPH1</accession>
<dbReference type="AlphaFoldDB" id="A0A450YPH1"/>